<gene>
    <name evidence="1" type="ORF">NP224_07325</name>
</gene>
<name>A0AAX3CUB7_9ENTR</name>
<protein>
    <submittedName>
        <fullName evidence="1">Uncharacterized protein</fullName>
    </submittedName>
</protein>
<proteinExistence type="predicted"/>
<reference evidence="1" key="1">
    <citation type="submission" date="2022-08" db="EMBL/GenBank/DDBJ databases">
        <title>Genomic characterization and comparative genomic analysis of a strain of klebsiella michiganensis carrying blaKPC-2 isolated from the blood of children with very preterm bloodstream infection.</title>
        <authorList>
            <person name="Zhang N."/>
        </authorList>
    </citation>
    <scope>NUCLEOTIDE SEQUENCE</scope>
    <source>
        <strain evidence="1">BSI-KPN166</strain>
    </source>
</reference>
<dbReference type="RefSeq" id="WP_154921070.1">
    <property type="nucleotide sequence ID" value="NZ_CABGVT010000019.1"/>
</dbReference>
<organism evidence="1 2">
    <name type="scientific">Klebsiella michiganensis</name>
    <dbReference type="NCBI Taxonomy" id="1134687"/>
    <lineage>
        <taxon>Bacteria</taxon>
        <taxon>Pseudomonadati</taxon>
        <taxon>Pseudomonadota</taxon>
        <taxon>Gammaproteobacteria</taxon>
        <taxon>Enterobacterales</taxon>
        <taxon>Enterobacteriaceae</taxon>
        <taxon>Klebsiella/Raoultella group</taxon>
        <taxon>Klebsiella</taxon>
    </lineage>
</organism>
<sequence>MNNKPGGGAMRLSGLPDLQTSWKPVARARRVKRRPREKSAEWDIFPEAMLRICPGYRPADGGEPVARARRVKRRPREKSAEWDNFPEAMLRICSGYRTCNELETRSPGKAR</sequence>
<dbReference type="AlphaFoldDB" id="A0AAX3CUB7"/>
<evidence type="ECO:0000313" key="2">
    <source>
        <dbReference type="Proteomes" id="UP001060345"/>
    </source>
</evidence>
<dbReference type="Proteomes" id="UP001060345">
    <property type="component" value="Chromosome"/>
</dbReference>
<evidence type="ECO:0000313" key="1">
    <source>
        <dbReference type="EMBL" id="UWZ75515.1"/>
    </source>
</evidence>
<dbReference type="EMBL" id="CP102103">
    <property type="protein sequence ID" value="UWZ75515.1"/>
    <property type="molecule type" value="Genomic_DNA"/>
</dbReference>
<accession>A0AAX3CUB7</accession>